<evidence type="ECO:0000256" key="13">
    <source>
        <dbReference type="ARBA" id="ARBA00052205"/>
    </source>
</evidence>
<dbReference type="Pfam" id="PF00005">
    <property type="entry name" value="ABC_tran"/>
    <property type="match status" value="1"/>
</dbReference>
<evidence type="ECO:0000256" key="6">
    <source>
        <dbReference type="ARBA" id="ARBA00022840"/>
    </source>
</evidence>
<dbReference type="Proteomes" id="UP000242188">
    <property type="component" value="Unassembled WGS sequence"/>
</dbReference>
<accession>A0A210R6Z4</accession>
<dbReference type="Gene3D" id="1.20.1560.10">
    <property type="entry name" value="ABC transporter type 1, transmembrane domain"/>
    <property type="match status" value="2"/>
</dbReference>
<reference evidence="25 26" key="1">
    <citation type="journal article" date="2017" name="Nat. Ecol. Evol.">
        <title>Scallop genome provides insights into evolution of bilaterian karyotype and development.</title>
        <authorList>
            <person name="Wang S."/>
            <person name="Zhang J."/>
            <person name="Jiao W."/>
            <person name="Li J."/>
            <person name="Xun X."/>
            <person name="Sun Y."/>
            <person name="Guo X."/>
            <person name="Huan P."/>
            <person name="Dong B."/>
            <person name="Zhang L."/>
            <person name="Hu X."/>
            <person name="Sun X."/>
            <person name="Wang J."/>
            <person name="Zhao C."/>
            <person name="Wang Y."/>
            <person name="Wang D."/>
            <person name="Huang X."/>
            <person name="Wang R."/>
            <person name="Lv J."/>
            <person name="Li Y."/>
            <person name="Zhang Z."/>
            <person name="Liu B."/>
            <person name="Lu W."/>
            <person name="Hui Y."/>
            <person name="Liang J."/>
            <person name="Zhou Z."/>
            <person name="Hou R."/>
            <person name="Li X."/>
            <person name="Liu Y."/>
            <person name="Li H."/>
            <person name="Ning X."/>
            <person name="Lin Y."/>
            <person name="Zhao L."/>
            <person name="Xing Q."/>
            <person name="Dou J."/>
            <person name="Li Y."/>
            <person name="Mao J."/>
            <person name="Guo H."/>
            <person name="Dou H."/>
            <person name="Li T."/>
            <person name="Mu C."/>
            <person name="Jiang W."/>
            <person name="Fu Q."/>
            <person name="Fu X."/>
            <person name="Miao Y."/>
            <person name="Liu J."/>
            <person name="Yu Q."/>
            <person name="Li R."/>
            <person name="Liao H."/>
            <person name="Li X."/>
            <person name="Kong Y."/>
            <person name="Jiang Z."/>
            <person name="Chourrout D."/>
            <person name="Li R."/>
            <person name="Bao Z."/>
        </authorList>
    </citation>
    <scope>NUCLEOTIDE SEQUENCE [LARGE SCALE GENOMIC DNA]</scope>
    <source>
        <strain evidence="25 26">PY_sf001</strain>
    </source>
</reference>
<evidence type="ECO:0000256" key="17">
    <source>
        <dbReference type="ARBA" id="ARBA00068474"/>
    </source>
</evidence>
<feature type="transmembrane region" description="Helical" evidence="22">
    <location>
        <begin position="341"/>
        <end position="357"/>
    </location>
</feature>
<evidence type="ECO:0000256" key="7">
    <source>
        <dbReference type="ARBA" id="ARBA00022856"/>
    </source>
</evidence>
<feature type="transmembrane region" description="Helical" evidence="22">
    <location>
        <begin position="363"/>
        <end position="381"/>
    </location>
</feature>
<evidence type="ECO:0000256" key="9">
    <source>
        <dbReference type="ARBA" id="ARBA00022967"/>
    </source>
</evidence>
<keyword evidence="4 22" id="KW-0812">Transmembrane</keyword>
<dbReference type="GO" id="GO:0016887">
    <property type="term" value="F:ATP hydrolysis activity"/>
    <property type="evidence" value="ECO:0007669"/>
    <property type="project" value="InterPro"/>
</dbReference>
<evidence type="ECO:0000313" key="26">
    <source>
        <dbReference type="Proteomes" id="UP000242188"/>
    </source>
</evidence>
<dbReference type="GO" id="GO:0015031">
    <property type="term" value="P:protein transport"/>
    <property type="evidence" value="ECO:0007669"/>
    <property type="project" value="UniProtKB-KW"/>
</dbReference>
<feature type="region of interest" description="Disordered" evidence="21">
    <location>
        <begin position="162"/>
        <end position="200"/>
    </location>
</feature>
<evidence type="ECO:0000256" key="8">
    <source>
        <dbReference type="ARBA" id="ARBA00022927"/>
    </source>
</evidence>
<dbReference type="OrthoDB" id="6500128at2759"/>
<dbReference type="InterPro" id="IPR003439">
    <property type="entry name" value="ABC_transporter-like_ATP-bd"/>
</dbReference>
<feature type="transmembrane region" description="Helical" evidence="22">
    <location>
        <begin position="220"/>
        <end position="243"/>
    </location>
</feature>
<dbReference type="Pfam" id="PF00664">
    <property type="entry name" value="ABC_membrane"/>
    <property type="match status" value="1"/>
</dbReference>
<evidence type="ECO:0000256" key="16">
    <source>
        <dbReference type="ARBA" id="ARBA00066336"/>
    </source>
</evidence>
<evidence type="ECO:0000256" key="3">
    <source>
        <dbReference type="ARBA" id="ARBA00022448"/>
    </source>
</evidence>
<protein>
    <recommendedName>
        <fullName evidence="17">ABC-type oligopeptide transporter ABCB9</fullName>
        <ecNumber evidence="16">7.4.2.6</ecNumber>
    </recommendedName>
    <alternativeName>
        <fullName evidence="20">ATP-binding cassette sub-family B member 9</fullName>
    </alternativeName>
    <alternativeName>
        <fullName evidence="19">ATP-binding cassette transporter 9</fullName>
    </alternativeName>
    <alternativeName>
        <fullName evidence="18">TAP-like protein</fullName>
    </alternativeName>
</protein>
<dbReference type="FunFam" id="1.20.1560.10:FF:000031">
    <property type="entry name" value="ATP-binding cassette sub-family B member 9"/>
    <property type="match status" value="1"/>
</dbReference>
<dbReference type="InterPro" id="IPR003593">
    <property type="entry name" value="AAA+_ATPase"/>
</dbReference>
<gene>
    <name evidence="25" type="ORF">KP79_PYT16269</name>
</gene>
<evidence type="ECO:0000256" key="14">
    <source>
        <dbReference type="ARBA" id="ARBA00055204"/>
    </source>
</evidence>
<dbReference type="PANTHER" id="PTHR43394:SF19">
    <property type="entry name" value="ABC TRANSPORTER B FAMILY"/>
    <property type="match status" value="1"/>
</dbReference>
<keyword evidence="10 22" id="KW-1133">Transmembrane helix</keyword>
<comment type="function">
    <text evidence="14">ATP-dependent low-affinity peptide transporter which translocates a broad spectrum of peptides from the cytosol to the lysosomal lumen for degradation. Displays a broad peptide length specificity from 6-mer up to at least 59-mer peptides with an optimum of 23-mers. Binds and transports smaller and larger peptides with the same affinity. Favors positively charged, aromatic or hydrophobic residues in the N- and C-terminal positions whereas negatively charged residues as well as asparagine and methionine are not favored.</text>
</comment>
<keyword evidence="6 25" id="KW-0067">ATP-binding</keyword>
<dbReference type="InterPro" id="IPR027417">
    <property type="entry name" value="P-loop_NTPase"/>
</dbReference>
<dbReference type="GO" id="GO:0005765">
    <property type="term" value="C:lysosomal membrane"/>
    <property type="evidence" value="ECO:0007669"/>
    <property type="project" value="UniProtKB-SubCell"/>
</dbReference>
<feature type="compositionally biased region" description="Acidic residues" evidence="21">
    <location>
        <begin position="184"/>
        <end position="197"/>
    </location>
</feature>
<dbReference type="GO" id="GO:0005524">
    <property type="term" value="F:ATP binding"/>
    <property type="evidence" value="ECO:0007669"/>
    <property type="project" value="UniProtKB-KW"/>
</dbReference>
<feature type="transmembrane region" description="Helical" evidence="22">
    <location>
        <begin position="441"/>
        <end position="466"/>
    </location>
</feature>
<evidence type="ECO:0000256" key="11">
    <source>
        <dbReference type="ARBA" id="ARBA00023136"/>
    </source>
</evidence>
<feature type="domain" description="ABC transporter" evidence="23">
    <location>
        <begin position="539"/>
        <end position="777"/>
    </location>
</feature>
<keyword evidence="12" id="KW-0458">Lysosome</keyword>
<dbReference type="PROSITE" id="PS00211">
    <property type="entry name" value="ABC_TRANSPORTER_1"/>
    <property type="match status" value="1"/>
</dbReference>
<dbReference type="PANTHER" id="PTHR43394">
    <property type="entry name" value="ATP-DEPENDENT PERMEASE MDL1, MITOCHONDRIAL"/>
    <property type="match status" value="1"/>
</dbReference>
<keyword evidence="8" id="KW-0653">Protein transport</keyword>
<evidence type="ECO:0000256" key="2">
    <source>
        <dbReference type="ARBA" id="ARBA00006493"/>
    </source>
</evidence>
<dbReference type="SUPFAM" id="SSF90123">
    <property type="entry name" value="ABC transporter transmembrane region"/>
    <property type="match status" value="1"/>
</dbReference>
<feature type="compositionally biased region" description="Polar residues" evidence="21">
    <location>
        <begin position="172"/>
        <end position="182"/>
    </location>
</feature>
<dbReference type="STRING" id="6573.A0A210R6Z4"/>
<dbReference type="FunFam" id="3.40.50.300:FF:000140">
    <property type="entry name" value="Lipid A export ATP-binding/permease protein MsbA"/>
    <property type="match status" value="1"/>
</dbReference>
<feature type="transmembrane region" description="Helical" evidence="22">
    <location>
        <begin position="87"/>
        <end position="106"/>
    </location>
</feature>
<evidence type="ECO:0000256" key="18">
    <source>
        <dbReference type="ARBA" id="ARBA00079330"/>
    </source>
</evidence>
<dbReference type="InterPro" id="IPR036640">
    <property type="entry name" value="ABC1_TM_sf"/>
</dbReference>
<evidence type="ECO:0000256" key="4">
    <source>
        <dbReference type="ARBA" id="ARBA00022692"/>
    </source>
</evidence>
<dbReference type="GO" id="GO:0015440">
    <property type="term" value="F:ABC-type peptide transporter activity"/>
    <property type="evidence" value="ECO:0007669"/>
    <property type="project" value="InterPro"/>
</dbReference>
<dbReference type="EMBL" id="NEDP02000123">
    <property type="protein sequence ID" value="OWF56666.1"/>
    <property type="molecule type" value="Genomic_DNA"/>
</dbReference>
<evidence type="ECO:0000256" key="20">
    <source>
        <dbReference type="ARBA" id="ARBA00084061"/>
    </source>
</evidence>
<comment type="subcellular location">
    <subcellularLocation>
        <location evidence="1">Lysosome membrane</location>
        <topology evidence="1">Multi-pass membrane protein</topology>
    </subcellularLocation>
</comment>
<feature type="domain" description="ABC transmembrane type-1" evidence="24">
    <location>
        <begin position="225"/>
        <end position="506"/>
    </location>
</feature>
<evidence type="ECO:0000256" key="22">
    <source>
        <dbReference type="SAM" id="Phobius"/>
    </source>
</evidence>
<dbReference type="CDD" id="cd03249">
    <property type="entry name" value="ABC_MTABC3_MDL1_MDL2"/>
    <property type="match status" value="1"/>
</dbReference>
<feature type="transmembrane region" description="Helical" evidence="22">
    <location>
        <begin position="263"/>
        <end position="287"/>
    </location>
</feature>
<dbReference type="InterPro" id="IPR030254">
    <property type="entry name" value="ABCB9_6-TMD"/>
</dbReference>
<evidence type="ECO:0000256" key="12">
    <source>
        <dbReference type="ARBA" id="ARBA00023228"/>
    </source>
</evidence>
<comment type="similarity">
    <text evidence="2">Belongs to the ABC transporter superfamily. ABCB family. MHC peptide exporter (TC 3.A.1.209) subfamily.</text>
</comment>
<keyword evidence="11 22" id="KW-0472">Membrane</keyword>
<evidence type="ECO:0000256" key="19">
    <source>
        <dbReference type="ARBA" id="ARBA00083142"/>
    </source>
</evidence>
<dbReference type="SMART" id="SM00382">
    <property type="entry name" value="AAA"/>
    <property type="match status" value="1"/>
</dbReference>
<dbReference type="InterPro" id="IPR039421">
    <property type="entry name" value="Type_1_exporter"/>
</dbReference>
<evidence type="ECO:0000256" key="10">
    <source>
        <dbReference type="ARBA" id="ARBA00022989"/>
    </source>
</evidence>
<keyword evidence="3" id="KW-0813">Transport</keyword>
<dbReference type="AlphaFoldDB" id="A0A210R6Z4"/>
<evidence type="ECO:0000256" key="1">
    <source>
        <dbReference type="ARBA" id="ARBA00004155"/>
    </source>
</evidence>
<keyword evidence="5" id="KW-0547">Nucleotide-binding</keyword>
<name>A0A210R6Z4_MIZYE</name>
<dbReference type="PROSITE" id="PS50929">
    <property type="entry name" value="ABC_TM1F"/>
    <property type="match status" value="1"/>
</dbReference>
<comment type="caution">
    <text evidence="25">The sequence shown here is derived from an EMBL/GenBank/DDBJ whole genome shotgun (WGS) entry which is preliminary data.</text>
</comment>
<evidence type="ECO:0000256" key="15">
    <source>
        <dbReference type="ARBA" id="ARBA00062472"/>
    </source>
</evidence>
<feature type="transmembrane region" description="Helical" evidence="22">
    <location>
        <begin position="50"/>
        <end position="75"/>
    </location>
</feature>
<dbReference type="SUPFAM" id="SSF52540">
    <property type="entry name" value="P-loop containing nucleoside triphosphate hydrolases"/>
    <property type="match status" value="1"/>
</dbReference>
<sequence>MVRRMPVIIGCALTALCDATVATVLFGRGNQIYDRFSTATAQFSVLDSTFELWCFGVLRACVLFGLTLAVIRHPVEAITRIKKVEEGAICFPLVMGIYDLVKLLLISDDSARLYDKWFWAQFSWCLMGCCLFHIHYYALGKITLVLDGELFQNDYVRINDGESDTEERKPLLSSTTARQKPTSIDDDDDEDSDDESSEDRSVAEKRATIFRLFSYSKPDISYIMGAFFFLVIAAVGEIFIPYYTGQVVDGIVIDKSKAKFTQAIIYVVVISAGSAIASGLRGGLFTIAMARLNVRIRDLLFSSIVDQEIGFFDSVKTGDITSRLTSDTTVMSDTVTLNLNIFLRSTIQAVGVIVFMAKLSWRMSILSLIVLPLVFGVSKVYGKYYKRLSKQVQNRLAKANEVAEETFTSMRTVRSFANESSEKARYYAHLFRMYKVKKKQAMFYAGYVWTNKLFELMLTASVLYYGGHLVISAKLSGGNLVSFVLYQMQLGECLDSIGNVYTGLMQAAGASQKVFEYMDRTPNILNNGTVAPHCVHGRIEFKDVTFAYPSRNDTPILKNVSFSVAPGEVVALVGPSGSGKTSCINLMEHFYETCTGSVLLDGHPIQSYDHTYLHTKVALVGQEPVLYARSLKDNIRCGLPEEHYGMERVIRAANLANAHHFIMEMKKEYDTQAGEKGLQLSGGQKQRIAIARALIRNPAILLLDEATSALDAESEHVVQQAIYKNLQGKTVIIIAHRLSTVEKADRIIVIEKGQVVEQGSHSELLSRKGLYTKLVKRQLKDTNSS</sequence>
<keyword evidence="26" id="KW-1185">Reference proteome</keyword>
<dbReference type="PROSITE" id="PS50893">
    <property type="entry name" value="ABC_TRANSPORTER_2"/>
    <property type="match status" value="1"/>
</dbReference>
<keyword evidence="7" id="KW-0571">Peptide transport</keyword>
<comment type="subunit">
    <text evidence="15">Homodimer. Interacts (via TMD0 region) with LAMP1; this interaction strongly stabilizes ABCB9 and protects ABCB9 against lysosomal degradation. Interacts (via TMD0 region) with LAMP2 (isoform LAMP-2B). Interacts (via TMD0) with YIF1B; this interaction allows (but is not essential) the ER-to-Golgi trafficking and strongly depends on a salt bridge within TMD0.</text>
</comment>
<dbReference type="InterPro" id="IPR011527">
    <property type="entry name" value="ABC1_TM_dom"/>
</dbReference>
<dbReference type="PIRSF" id="PIRSF002773">
    <property type="entry name" value="ABC_prm/ATPase_B"/>
    <property type="match status" value="1"/>
</dbReference>
<evidence type="ECO:0000256" key="21">
    <source>
        <dbReference type="SAM" id="MobiDB-lite"/>
    </source>
</evidence>
<dbReference type="InterPro" id="IPR017871">
    <property type="entry name" value="ABC_transporter-like_CS"/>
</dbReference>
<evidence type="ECO:0000259" key="24">
    <source>
        <dbReference type="PROSITE" id="PS50929"/>
    </source>
</evidence>
<keyword evidence="9" id="KW-1278">Translocase</keyword>
<evidence type="ECO:0000256" key="5">
    <source>
        <dbReference type="ARBA" id="ARBA00022741"/>
    </source>
</evidence>
<evidence type="ECO:0000313" key="25">
    <source>
        <dbReference type="EMBL" id="OWF56666.1"/>
    </source>
</evidence>
<evidence type="ECO:0000259" key="23">
    <source>
        <dbReference type="PROSITE" id="PS50893"/>
    </source>
</evidence>
<dbReference type="Gene3D" id="3.40.50.300">
    <property type="entry name" value="P-loop containing nucleotide triphosphate hydrolases"/>
    <property type="match status" value="1"/>
</dbReference>
<organism evidence="25 26">
    <name type="scientific">Mizuhopecten yessoensis</name>
    <name type="common">Japanese scallop</name>
    <name type="synonym">Patinopecten yessoensis</name>
    <dbReference type="NCBI Taxonomy" id="6573"/>
    <lineage>
        <taxon>Eukaryota</taxon>
        <taxon>Metazoa</taxon>
        <taxon>Spiralia</taxon>
        <taxon>Lophotrochozoa</taxon>
        <taxon>Mollusca</taxon>
        <taxon>Bivalvia</taxon>
        <taxon>Autobranchia</taxon>
        <taxon>Pteriomorphia</taxon>
        <taxon>Pectinida</taxon>
        <taxon>Pectinoidea</taxon>
        <taxon>Pectinidae</taxon>
        <taxon>Mizuhopecten</taxon>
    </lineage>
</organism>
<proteinExistence type="inferred from homology"/>
<comment type="catalytic activity">
    <reaction evidence="13">
        <text>a [oligopeptide](in) + ATP + H2O = a [oligopeptide](out) + ADP + phosphate + H(+)</text>
        <dbReference type="Rhea" id="RHEA:14429"/>
        <dbReference type="Rhea" id="RHEA-COMP:10531"/>
        <dbReference type="ChEBI" id="CHEBI:15377"/>
        <dbReference type="ChEBI" id="CHEBI:15378"/>
        <dbReference type="ChEBI" id="CHEBI:30616"/>
        <dbReference type="ChEBI" id="CHEBI:43474"/>
        <dbReference type="ChEBI" id="CHEBI:83228"/>
        <dbReference type="ChEBI" id="CHEBI:456216"/>
        <dbReference type="EC" id="7.4.2.6"/>
    </reaction>
    <physiologicalReaction direction="left-to-right" evidence="13">
        <dbReference type="Rhea" id="RHEA:14430"/>
    </physiologicalReaction>
</comment>
<dbReference type="CDD" id="cd18784">
    <property type="entry name" value="ABC_6TM_ABCB9_like"/>
    <property type="match status" value="1"/>
</dbReference>
<dbReference type="EC" id="7.4.2.6" evidence="16"/>
<dbReference type="GO" id="GO:0015421">
    <property type="term" value="F:ABC-type oligopeptide transporter activity"/>
    <property type="evidence" value="ECO:0007669"/>
    <property type="project" value="UniProtKB-EC"/>
</dbReference>
<feature type="transmembrane region" description="Helical" evidence="22">
    <location>
        <begin position="118"/>
        <end position="139"/>
    </location>
</feature>